<dbReference type="AlphaFoldDB" id="H1HIQ4"/>
<proteinExistence type="predicted"/>
<evidence type="ECO:0000256" key="5">
    <source>
        <dbReference type="ARBA" id="ARBA00023014"/>
    </source>
</evidence>
<keyword evidence="2" id="KW-0949">S-adenosyl-L-methionine</keyword>
<dbReference type="GO" id="GO:0051536">
    <property type="term" value="F:iron-sulfur cluster binding"/>
    <property type="evidence" value="ECO:0007669"/>
    <property type="project" value="UniProtKB-KW"/>
</dbReference>
<keyword evidence="8" id="KW-1185">Reference proteome</keyword>
<feature type="domain" description="Radical SAM core" evidence="6">
    <location>
        <begin position="1"/>
        <end position="211"/>
    </location>
</feature>
<dbReference type="PATRIC" id="fig|999422.3.peg.47"/>
<dbReference type="Proteomes" id="UP000003167">
    <property type="component" value="Unassembled WGS sequence"/>
</dbReference>
<dbReference type="Pfam" id="PF04055">
    <property type="entry name" value="Radical_SAM"/>
    <property type="match status" value="1"/>
</dbReference>
<evidence type="ECO:0000313" key="8">
    <source>
        <dbReference type="Proteomes" id="UP000003167"/>
    </source>
</evidence>
<accession>H1HIQ4</accession>
<dbReference type="SUPFAM" id="SSF102114">
    <property type="entry name" value="Radical SAM enzymes"/>
    <property type="match status" value="1"/>
</dbReference>
<evidence type="ECO:0000256" key="2">
    <source>
        <dbReference type="ARBA" id="ARBA00022691"/>
    </source>
</evidence>
<keyword evidence="4" id="KW-0408">Iron</keyword>
<dbReference type="EMBL" id="AGEK01000002">
    <property type="protein sequence ID" value="EHO75111.1"/>
    <property type="molecule type" value="Genomic_DNA"/>
</dbReference>
<dbReference type="HOGENOM" id="CLU_1128265_0_0_10"/>
<dbReference type="RefSeq" id="WP_008563612.1">
    <property type="nucleotide sequence ID" value="NZ_JH594500.1"/>
</dbReference>
<dbReference type="PANTHER" id="PTHR11228">
    <property type="entry name" value="RADICAL SAM DOMAIN PROTEIN"/>
    <property type="match status" value="1"/>
</dbReference>
<keyword evidence="3" id="KW-0479">Metal-binding</keyword>
<dbReference type="PANTHER" id="PTHR11228:SF7">
    <property type="entry name" value="PQQA PEPTIDE CYCLASE"/>
    <property type="match status" value="1"/>
</dbReference>
<evidence type="ECO:0000256" key="4">
    <source>
        <dbReference type="ARBA" id="ARBA00023004"/>
    </source>
</evidence>
<dbReference type="GO" id="GO:0046872">
    <property type="term" value="F:metal ion binding"/>
    <property type="evidence" value="ECO:0007669"/>
    <property type="project" value="UniProtKB-KW"/>
</dbReference>
<sequence>MIELLSIDLSNYCSKQCLFCYNHSTREGNTLWKPQEVIDFASDCIVHGVKAVSLGGGEPFEYEGVFDVIDALYPKCYLSVTSNGLHLENKKIWEMLTDHKPDKIHITIHKPDNETEVNRVERQVQRIASIGIKPGLNLLVGADKVAQAKNVYERMSKVLNSEQIILVPQRYTNTPTSKQLASVSGGKPFQSPSCLLKCQRPKNFCSVSWDKKVNSCSFAPNKEKLKSLDYKGLIEALEQVKWKSCQ</sequence>
<keyword evidence="5" id="KW-0411">Iron-sulfur</keyword>
<dbReference type="InterPro" id="IPR050377">
    <property type="entry name" value="Radical_SAM_PqqE_MftC-like"/>
</dbReference>
<dbReference type="InterPro" id="IPR013785">
    <property type="entry name" value="Aldolase_TIM"/>
</dbReference>
<protein>
    <recommendedName>
        <fullName evidence="6">Radical SAM core domain-containing protein</fullName>
    </recommendedName>
</protein>
<dbReference type="InterPro" id="IPR058240">
    <property type="entry name" value="rSAM_sf"/>
</dbReference>
<dbReference type="InterPro" id="IPR007197">
    <property type="entry name" value="rSAM"/>
</dbReference>
<gene>
    <name evidence="7" type="ORF">HMPREF9944_00048</name>
</gene>
<dbReference type="PROSITE" id="PS51918">
    <property type="entry name" value="RADICAL_SAM"/>
    <property type="match status" value="1"/>
</dbReference>
<evidence type="ECO:0000256" key="1">
    <source>
        <dbReference type="ARBA" id="ARBA00001966"/>
    </source>
</evidence>
<dbReference type="GO" id="GO:0003824">
    <property type="term" value="F:catalytic activity"/>
    <property type="evidence" value="ECO:0007669"/>
    <property type="project" value="InterPro"/>
</dbReference>
<dbReference type="CDD" id="cd01335">
    <property type="entry name" value="Radical_SAM"/>
    <property type="match status" value="1"/>
</dbReference>
<dbReference type="OrthoDB" id="9763993at2"/>
<comment type="caution">
    <text evidence="7">The sequence shown here is derived from an EMBL/GenBank/DDBJ whole genome shotgun (WGS) entry which is preliminary data.</text>
</comment>
<evidence type="ECO:0000313" key="7">
    <source>
        <dbReference type="EMBL" id="EHO75111.1"/>
    </source>
</evidence>
<name>H1HIQ4_9BACT</name>
<comment type="cofactor">
    <cofactor evidence="1">
        <name>[4Fe-4S] cluster</name>
        <dbReference type="ChEBI" id="CHEBI:49883"/>
    </cofactor>
</comment>
<dbReference type="SFLD" id="SFLDG01067">
    <property type="entry name" value="SPASM/twitch_domain_containing"/>
    <property type="match status" value="1"/>
</dbReference>
<dbReference type="Gene3D" id="3.20.20.70">
    <property type="entry name" value="Aldolase class I"/>
    <property type="match status" value="1"/>
</dbReference>
<organism evidence="7 8">
    <name type="scientific">Segatella maculosa OT 289</name>
    <dbReference type="NCBI Taxonomy" id="999422"/>
    <lineage>
        <taxon>Bacteria</taxon>
        <taxon>Pseudomonadati</taxon>
        <taxon>Bacteroidota</taxon>
        <taxon>Bacteroidia</taxon>
        <taxon>Bacteroidales</taxon>
        <taxon>Prevotellaceae</taxon>
        <taxon>Segatella</taxon>
    </lineage>
</organism>
<dbReference type="SFLD" id="SFLDS00029">
    <property type="entry name" value="Radical_SAM"/>
    <property type="match status" value="1"/>
</dbReference>
<reference evidence="7 8" key="1">
    <citation type="submission" date="2011-12" db="EMBL/GenBank/DDBJ databases">
        <title>The Genome Sequence of Prevotella maculosa OT 289.</title>
        <authorList>
            <consortium name="The Broad Institute Genome Sequencing Platform"/>
            <person name="Earl A."/>
            <person name="Ward D."/>
            <person name="Feldgarden M."/>
            <person name="Gevers D."/>
            <person name="Izard J."/>
            <person name="Blanton J.M."/>
            <person name="Mathney J."/>
            <person name="Tanner A.C."/>
            <person name="Dewhirst F.E."/>
            <person name="Young S.K."/>
            <person name="Zeng Q."/>
            <person name="Gargeya S."/>
            <person name="Fitzgerald M."/>
            <person name="Haas B."/>
            <person name="Abouelleil A."/>
            <person name="Alvarado L."/>
            <person name="Arachchi H.M."/>
            <person name="Berlin A."/>
            <person name="Chapman S.B."/>
            <person name="Gearin G."/>
            <person name="Goldberg J."/>
            <person name="Griggs A."/>
            <person name="Gujja S."/>
            <person name="Hansen M."/>
            <person name="Heiman D."/>
            <person name="Howarth C."/>
            <person name="Larimer J."/>
            <person name="Lui A."/>
            <person name="MacDonald P.J.P."/>
            <person name="McCowen C."/>
            <person name="Montmayeur A."/>
            <person name="Murphy C."/>
            <person name="Neiman D."/>
            <person name="Pearson M."/>
            <person name="Priest M."/>
            <person name="Roberts A."/>
            <person name="Saif S."/>
            <person name="Shea T."/>
            <person name="Sisk P."/>
            <person name="Stolte C."/>
            <person name="Sykes S."/>
            <person name="Wortman J."/>
            <person name="Nusbaum C."/>
            <person name="Birren B."/>
        </authorList>
    </citation>
    <scope>NUCLEOTIDE SEQUENCE [LARGE SCALE GENOMIC DNA]</scope>
    <source>
        <strain evidence="7 8">OT 289</strain>
    </source>
</reference>
<evidence type="ECO:0000256" key="3">
    <source>
        <dbReference type="ARBA" id="ARBA00022723"/>
    </source>
</evidence>
<dbReference type="STRING" id="999422.HMPREF9944_00048"/>
<evidence type="ECO:0000259" key="6">
    <source>
        <dbReference type="PROSITE" id="PS51918"/>
    </source>
</evidence>